<reference evidence="5 6" key="1">
    <citation type="submission" date="2022-11" db="EMBL/GenBank/DDBJ databases">
        <title>Minimal conservation of predation-associated metabolite biosynthetic gene clusters underscores biosynthetic potential of Myxococcota including descriptions for ten novel species: Archangium lansinium sp. nov., Myxococcus landrumus sp. nov., Nannocystis bai.</title>
        <authorList>
            <person name="Ahearne A."/>
            <person name="Stevens C."/>
            <person name="Phillips K."/>
        </authorList>
    </citation>
    <scope>NUCLEOTIDE SEQUENCE [LARGE SCALE GENOMIC DNA]</scope>
    <source>
        <strain evidence="5 6">MIWBW</strain>
    </source>
</reference>
<keyword evidence="3" id="KW-0597">Phosphoprotein</keyword>
<dbReference type="Pfam" id="PF02518">
    <property type="entry name" value="HATPase_c"/>
    <property type="match status" value="1"/>
</dbReference>
<keyword evidence="5" id="KW-0418">Kinase</keyword>
<dbReference type="Gene3D" id="3.30.565.10">
    <property type="entry name" value="Histidine kinase-like ATPase, C-terminal domain"/>
    <property type="match status" value="1"/>
</dbReference>
<dbReference type="SMART" id="SM00388">
    <property type="entry name" value="HisKA"/>
    <property type="match status" value="1"/>
</dbReference>
<dbReference type="InterPro" id="IPR029016">
    <property type="entry name" value="GAF-like_dom_sf"/>
</dbReference>
<dbReference type="InterPro" id="IPR036097">
    <property type="entry name" value="HisK_dim/P_sf"/>
</dbReference>
<keyword evidence="6" id="KW-1185">Reference proteome</keyword>
<dbReference type="GO" id="GO:0016301">
    <property type="term" value="F:kinase activity"/>
    <property type="evidence" value="ECO:0007669"/>
    <property type="project" value="UniProtKB-KW"/>
</dbReference>
<dbReference type="InterPro" id="IPR005467">
    <property type="entry name" value="His_kinase_dom"/>
</dbReference>
<dbReference type="RefSeq" id="WP_267542174.1">
    <property type="nucleotide sequence ID" value="NZ_JAPNKA010000001.1"/>
</dbReference>
<dbReference type="SMART" id="SM00065">
    <property type="entry name" value="GAF"/>
    <property type="match status" value="1"/>
</dbReference>
<sequence length="408" mass="44961">MIDFRPLPSPAQPTSAERLAEDVAAIGRIEAVKTVLRVLLQTTGLRMAVVARVTSESWMCCAVLDELNFGLRPGDSLELVTTFCNVVRNLASPLLITHASKDSRFTHHPAPKLYNVESYIAVPVLRRDGSFFGVMCAVDSEPADISEDKIEIFRHLAELIGYQLELEDELDRREALLLNAREAAQLREQLIGIVSHDLRNPLNAIGLSAATLLRRADLDDRTRRGICRILDAADRANRLIRDLLDFTQARMGQALPVKRQLVNFHTLTHQVVDEVRLAIEGRELEVECDGDGQGAWDPDRISQVLTNLLTNALQYSPDGTPIRVSTRGEGKAVILTVRNQGSPIPAEVLPTLFEPMKRGTEEGGSERRSIGLGLFIVDQLVRAHGGSIEVCSTAEEGTAFSVLLPRSV</sequence>
<dbReference type="EMBL" id="JAPNKA010000001">
    <property type="protein sequence ID" value="MCY1083650.1"/>
    <property type="molecule type" value="Genomic_DNA"/>
</dbReference>
<dbReference type="SMART" id="SM00387">
    <property type="entry name" value="HATPase_c"/>
    <property type="match status" value="1"/>
</dbReference>
<dbReference type="SUPFAM" id="SSF55874">
    <property type="entry name" value="ATPase domain of HSP90 chaperone/DNA topoisomerase II/histidine kinase"/>
    <property type="match status" value="1"/>
</dbReference>
<dbReference type="InterPro" id="IPR004358">
    <property type="entry name" value="Sig_transdc_His_kin-like_C"/>
</dbReference>
<feature type="domain" description="Histidine kinase" evidence="4">
    <location>
        <begin position="193"/>
        <end position="408"/>
    </location>
</feature>
<dbReference type="PANTHER" id="PTHR43547:SF2">
    <property type="entry name" value="HYBRID SIGNAL TRANSDUCTION HISTIDINE KINASE C"/>
    <property type="match status" value="1"/>
</dbReference>
<dbReference type="Pfam" id="PF01590">
    <property type="entry name" value="GAF"/>
    <property type="match status" value="1"/>
</dbReference>
<keyword evidence="5" id="KW-0808">Transferase</keyword>
<dbReference type="CDD" id="cd00075">
    <property type="entry name" value="HATPase"/>
    <property type="match status" value="1"/>
</dbReference>
<dbReference type="InterPro" id="IPR003661">
    <property type="entry name" value="HisK_dim/P_dom"/>
</dbReference>
<dbReference type="CDD" id="cd00082">
    <property type="entry name" value="HisKA"/>
    <property type="match status" value="1"/>
</dbReference>
<dbReference type="PRINTS" id="PR00344">
    <property type="entry name" value="BCTRLSENSOR"/>
</dbReference>
<accession>A0ABT4APQ0</accession>
<dbReference type="InterPro" id="IPR003018">
    <property type="entry name" value="GAF"/>
</dbReference>
<organism evidence="5 6">
    <name type="scientific">Archangium lansingense</name>
    <dbReference type="NCBI Taxonomy" id="2995310"/>
    <lineage>
        <taxon>Bacteria</taxon>
        <taxon>Pseudomonadati</taxon>
        <taxon>Myxococcota</taxon>
        <taxon>Myxococcia</taxon>
        <taxon>Myxococcales</taxon>
        <taxon>Cystobacterineae</taxon>
        <taxon>Archangiaceae</taxon>
        <taxon>Archangium</taxon>
    </lineage>
</organism>
<dbReference type="InterPro" id="IPR003594">
    <property type="entry name" value="HATPase_dom"/>
</dbReference>
<dbReference type="InterPro" id="IPR036890">
    <property type="entry name" value="HATPase_C_sf"/>
</dbReference>
<dbReference type="EC" id="2.7.13.3" evidence="2"/>
<dbReference type="Proteomes" id="UP001207654">
    <property type="component" value="Unassembled WGS sequence"/>
</dbReference>
<dbReference type="SUPFAM" id="SSF47384">
    <property type="entry name" value="Homodimeric domain of signal transducing histidine kinase"/>
    <property type="match status" value="1"/>
</dbReference>
<dbReference type="PROSITE" id="PS50109">
    <property type="entry name" value="HIS_KIN"/>
    <property type="match status" value="1"/>
</dbReference>
<dbReference type="Gene3D" id="3.30.450.40">
    <property type="match status" value="1"/>
</dbReference>
<evidence type="ECO:0000256" key="3">
    <source>
        <dbReference type="ARBA" id="ARBA00022553"/>
    </source>
</evidence>
<dbReference type="SUPFAM" id="SSF55781">
    <property type="entry name" value="GAF domain-like"/>
    <property type="match status" value="1"/>
</dbReference>
<evidence type="ECO:0000259" key="4">
    <source>
        <dbReference type="PROSITE" id="PS50109"/>
    </source>
</evidence>
<evidence type="ECO:0000313" key="6">
    <source>
        <dbReference type="Proteomes" id="UP001207654"/>
    </source>
</evidence>
<dbReference type="Gene3D" id="1.10.287.130">
    <property type="match status" value="1"/>
</dbReference>
<gene>
    <name evidence="5" type="ORF">OV287_55350</name>
</gene>
<proteinExistence type="predicted"/>
<name>A0ABT4APQ0_9BACT</name>
<evidence type="ECO:0000313" key="5">
    <source>
        <dbReference type="EMBL" id="MCY1083650.1"/>
    </source>
</evidence>
<evidence type="ECO:0000256" key="1">
    <source>
        <dbReference type="ARBA" id="ARBA00000085"/>
    </source>
</evidence>
<evidence type="ECO:0000256" key="2">
    <source>
        <dbReference type="ARBA" id="ARBA00012438"/>
    </source>
</evidence>
<dbReference type="PANTHER" id="PTHR43547">
    <property type="entry name" value="TWO-COMPONENT HISTIDINE KINASE"/>
    <property type="match status" value="1"/>
</dbReference>
<comment type="catalytic activity">
    <reaction evidence="1">
        <text>ATP + protein L-histidine = ADP + protein N-phospho-L-histidine.</text>
        <dbReference type="EC" id="2.7.13.3"/>
    </reaction>
</comment>
<protein>
    <recommendedName>
        <fullName evidence="2">histidine kinase</fullName>
        <ecNumber evidence="2">2.7.13.3</ecNumber>
    </recommendedName>
</protein>
<dbReference type="Pfam" id="PF00512">
    <property type="entry name" value="HisKA"/>
    <property type="match status" value="1"/>
</dbReference>
<comment type="caution">
    <text evidence="5">The sequence shown here is derived from an EMBL/GenBank/DDBJ whole genome shotgun (WGS) entry which is preliminary data.</text>
</comment>